<dbReference type="RefSeq" id="WP_155176177.1">
    <property type="nucleotide sequence ID" value="NZ_BAAAFL010000012.1"/>
</dbReference>
<evidence type="ECO:0000256" key="4">
    <source>
        <dbReference type="ARBA" id="ARBA00022741"/>
    </source>
</evidence>
<evidence type="ECO:0000256" key="3">
    <source>
        <dbReference type="ARBA" id="ARBA00022695"/>
    </source>
</evidence>
<evidence type="ECO:0000256" key="7">
    <source>
        <dbReference type="ARBA" id="ARBA00047428"/>
    </source>
</evidence>
<protein>
    <recommendedName>
        <fullName evidence="1">D-glycero-beta-D-manno-heptose 1-phosphate adenylyltransferase</fullName>
        <ecNumber evidence="1">2.7.7.70</ecNumber>
    </recommendedName>
</protein>
<dbReference type="PANTHER" id="PTHR43793:SF2">
    <property type="entry name" value="BIFUNCTIONAL PROTEIN HLDE"/>
    <property type="match status" value="1"/>
</dbReference>
<keyword evidence="6" id="KW-0119">Carbohydrate metabolism</keyword>
<comment type="caution">
    <text evidence="9">The sequence shown here is derived from an EMBL/GenBank/DDBJ whole genome shotgun (WGS) entry which is preliminary data.</text>
</comment>
<gene>
    <name evidence="9" type="primary">rfaE2</name>
    <name evidence="9" type="ORF">E1163_26545</name>
</gene>
<keyword evidence="5" id="KW-0067">ATP-binding</keyword>
<keyword evidence="10" id="KW-1185">Reference proteome</keyword>
<evidence type="ECO:0000256" key="1">
    <source>
        <dbReference type="ARBA" id="ARBA00012519"/>
    </source>
</evidence>
<name>A0ABW9RZI2_9BACT</name>
<dbReference type="InterPro" id="IPR050385">
    <property type="entry name" value="Archaeal_FAD_synthase"/>
</dbReference>
<feature type="domain" description="Cytidyltransferase-like" evidence="8">
    <location>
        <begin position="30"/>
        <end position="124"/>
    </location>
</feature>
<dbReference type="EMBL" id="SMLW01000666">
    <property type="protein sequence ID" value="MTI28545.1"/>
    <property type="molecule type" value="Genomic_DNA"/>
</dbReference>
<sequence>MKSTKNKIVDRNSLQSIVQGWKKEGKKVVFTNGCFDILHLGHVDYLEKARQRGDKLVLGLNTDLSVKRLKGEDRPLNDQYARARLLAALAFVDALTYFDEDTPYELIKELKPDILVKGNDYLAENIVGADIVIANGGKVETIALVEGFSTTNMIEKIKKQS</sequence>
<dbReference type="InterPro" id="IPR014729">
    <property type="entry name" value="Rossmann-like_a/b/a_fold"/>
</dbReference>
<comment type="catalytic activity">
    <reaction evidence="7">
        <text>D-glycero-beta-D-manno-heptose 1-phosphate + ATP + H(+) = ADP-D-glycero-beta-D-manno-heptose + diphosphate</text>
        <dbReference type="Rhea" id="RHEA:27465"/>
        <dbReference type="ChEBI" id="CHEBI:15378"/>
        <dbReference type="ChEBI" id="CHEBI:30616"/>
        <dbReference type="ChEBI" id="CHEBI:33019"/>
        <dbReference type="ChEBI" id="CHEBI:59967"/>
        <dbReference type="ChEBI" id="CHEBI:61593"/>
        <dbReference type="EC" id="2.7.7.70"/>
    </reaction>
</comment>
<dbReference type="InterPro" id="IPR011914">
    <property type="entry name" value="RfaE_dom_II"/>
</dbReference>
<keyword evidence="4" id="KW-0547">Nucleotide-binding</keyword>
<keyword evidence="2" id="KW-0808">Transferase</keyword>
<accession>A0ABW9RZI2</accession>
<organism evidence="9 10">
    <name type="scientific">Fulvivirga kasyanovii</name>
    <dbReference type="NCBI Taxonomy" id="396812"/>
    <lineage>
        <taxon>Bacteria</taxon>
        <taxon>Pseudomonadati</taxon>
        <taxon>Bacteroidota</taxon>
        <taxon>Cytophagia</taxon>
        <taxon>Cytophagales</taxon>
        <taxon>Fulvivirgaceae</taxon>
        <taxon>Fulvivirga</taxon>
    </lineage>
</organism>
<dbReference type="InterPro" id="IPR004821">
    <property type="entry name" value="Cyt_trans-like"/>
</dbReference>
<keyword evidence="3 9" id="KW-0548">Nucleotidyltransferase</keyword>
<dbReference type="Gene3D" id="3.40.50.620">
    <property type="entry name" value="HUPs"/>
    <property type="match status" value="1"/>
</dbReference>
<dbReference type="EC" id="2.7.7.70" evidence="1"/>
<evidence type="ECO:0000313" key="9">
    <source>
        <dbReference type="EMBL" id="MTI28545.1"/>
    </source>
</evidence>
<evidence type="ECO:0000313" key="10">
    <source>
        <dbReference type="Proteomes" id="UP000798808"/>
    </source>
</evidence>
<dbReference type="GO" id="GO:0016779">
    <property type="term" value="F:nucleotidyltransferase activity"/>
    <property type="evidence" value="ECO:0007669"/>
    <property type="project" value="UniProtKB-KW"/>
</dbReference>
<dbReference type="SUPFAM" id="SSF52374">
    <property type="entry name" value="Nucleotidylyl transferase"/>
    <property type="match status" value="1"/>
</dbReference>
<evidence type="ECO:0000259" key="8">
    <source>
        <dbReference type="Pfam" id="PF01467"/>
    </source>
</evidence>
<proteinExistence type="predicted"/>
<dbReference type="PANTHER" id="PTHR43793">
    <property type="entry name" value="FAD SYNTHASE"/>
    <property type="match status" value="1"/>
</dbReference>
<evidence type="ECO:0000256" key="5">
    <source>
        <dbReference type="ARBA" id="ARBA00022840"/>
    </source>
</evidence>
<dbReference type="NCBIfam" id="TIGR00125">
    <property type="entry name" value="cyt_tran_rel"/>
    <property type="match status" value="1"/>
</dbReference>
<reference evidence="9 10" key="1">
    <citation type="submission" date="2019-02" db="EMBL/GenBank/DDBJ databases">
        <authorList>
            <person name="Goldberg S.R."/>
            <person name="Haltli B.A."/>
            <person name="Correa H."/>
            <person name="Russell K.G."/>
        </authorList>
    </citation>
    <scope>NUCLEOTIDE SEQUENCE [LARGE SCALE GENOMIC DNA]</scope>
    <source>
        <strain evidence="9 10">JCM 16186</strain>
    </source>
</reference>
<dbReference type="Pfam" id="PF01467">
    <property type="entry name" value="CTP_transf_like"/>
    <property type="match status" value="1"/>
</dbReference>
<dbReference type="Proteomes" id="UP000798808">
    <property type="component" value="Unassembled WGS sequence"/>
</dbReference>
<evidence type="ECO:0000256" key="2">
    <source>
        <dbReference type="ARBA" id="ARBA00022679"/>
    </source>
</evidence>
<evidence type="ECO:0000256" key="6">
    <source>
        <dbReference type="ARBA" id="ARBA00023277"/>
    </source>
</evidence>
<dbReference type="NCBIfam" id="TIGR02199">
    <property type="entry name" value="rfaE_dom_II"/>
    <property type="match status" value="1"/>
</dbReference>